<evidence type="ECO:0000313" key="4">
    <source>
        <dbReference type="EMBL" id="KAA9393865.1"/>
    </source>
</evidence>
<feature type="region of interest" description="Disordered" evidence="3">
    <location>
        <begin position="1"/>
        <end position="57"/>
    </location>
</feature>
<reference evidence="4 5" key="1">
    <citation type="submission" date="2019-05" db="EMBL/GenBank/DDBJ databases">
        <title>Kocuria coralli sp. nov., a novel actinobacterium isolated from coral reef seawater.</title>
        <authorList>
            <person name="Li J."/>
        </authorList>
    </citation>
    <scope>NUCLEOTIDE SEQUENCE [LARGE SCALE GENOMIC DNA]</scope>
    <source>
        <strain evidence="4 5">SCSIO 13007</strain>
    </source>
</reference>
<sequence>MQRSPWPDGGTAMSQPTRDRDVNSHSDSGFDSYDHGDQVQPPRQPRRRPRRDVMGVGIDPLTMDQTVERLKSLMTDGGHHNHLSINAAKIVSAKEDCSKRREFNAADIVSADGQAVVWASRLLGRPVPERVAGIDLMNRLVDLSAAEGQRIYLLGAQREVVDAVAEEFAGRGANIVGKHDGFWRDEGLTDEDMAKLIGDLHVDLLFVAVPSPMKEDFIYGQRDLMGVGVCVGVGGSFDVVAGQTKRAPELVQKLGMEWAFRLAMEPRRMFKRYAVGNTKFLWYLAKDRTKSGE</sequence>
<name>A0A5J5KYA1_9MICC</name>
<dbReference type="EMBL" id="SZWF01000013">
    <property type="protein sequence ID" value="KAA9393865.1"/>
    <property type="molecule type" value="Genomic_DNA"/>
</dbReference>
<proteinExistence type="predicted"/>
<evidence type="ECO:0000256" key="1">
    <source>
        <dbReference type="ARBA" id="ARBA00022676"/>
    </source>
</evidence>
<dbReference type="AlphaFoldDB" id="A0A5J5KYA1"/>
<keyword evidence="2 4" id="KW-0808">Transferase</keyword>
<dbReference type="InterPro" id="IPR004629">
    <property type="entry name" value="WecG_TagA_CpsF"/>
</dbReference>
<keyword evidence="5" id="KW-1185">Reference proteome</keyword>
<dbReference type="Pfam" id="PF03808">
    <property type="entry name" value="Glyco_tran_WecG"/>
    <property type="match status" value="1"/>
</dbReference>
<dbReference type="PANTHER" id="PTHR34136">
    <property type="match status" value="1"/>
</dbReference>
<evidence type="ECO:0000256" key="2">
    <source>
        <dbReference type="ARBA" id="ARBA00022679"/>
    </source>
</evidence>
<organism evidence="4 5">
    <name type="scientific">Kocuria coralli</name>
    <dbReference type="NCBI Taxonomy" id="1461025"/>
    <lineage>
        <taxon>Bacteria</taxon>
        <taxon>Bacillati</taxon>
        <taxon>Actinomycetota</taxon>
        <taxon>Actinomycetes</taxon>
        <taxon>Micrococcales</taxon>
        <taxon>Micrococcaceae</taxon>
        <taxon>Kocuria</taxon>
    </lineage>
</organism>
<keyword evidence="1" id="KW-0328">Glycosyltransferase</keyword>
<accession>A0A5J5KYA1</accession>
<evidence type="ECO:0000256" key="3">
    <source>
        <dbReference type="SAM" id="MobiDB-lite"/>
    </source>
</evidence>
<dbReference type="NCBIfam" id="TIGR00696">
    <property type="entry name" value="wecG_tagA_cpsF"/>
    <property type="match status" value="1"/>
</dbReference>
<evidence type="ECO:0000313" key="5">
    <source>
        <dbReference type="Proteomes" id="UP000325957"/>
    </source>
</evidence>
<dbReference type="GO" id="GO:0016758">
    <property type="term" value="F:hexosyltransferase activity"/>
    <property type="evidence" value="ECO:0007669"/>
    <property type="project" value="TreeGrafter"/>
</dbReference>
<protein>
    <submittedName>
        <fullName evidence="4">WecB/TagA/CpsF family glycosyltransferase</fullName>
    </submittedName>
</protein>
<dbReference type="Proteomes" id="UP000325957">
    <property type="component" value="Unassembled WGS sequence"/>
</dbReference>
<dbReference type="OrthoDB" id="9771846at2"/>
<comment type="caution">
    <text evidence="4">The sequence shown here is derived from an EMBL/GenBank/DDBJ whole genome shotgun (WGS) entry which is preliminary data.</text>
</comment>
<dbReference type="CDD" id="cd06533">
    <property type="entry name" value="Glyco_transf_WecG_TagA"/>
    <property type="match status" value="1"/>
</dbReference>
<gene>
    <name evidence="4" type="ORF">FCK90_09340</name>
</gene>
<dbReference type="PANTHER" id="PTHR34136:SF1">
    <property type="entry name" value="UDP-N-ACETYL-D-MANNOSAMINURONIC ACID TRANSFERASE"/>
    <property type="match status" value="1"/>
</dbReference>